<gene>
    <name evidence="1" type="ORF">JTE90_002602</name>
</gene>
<accession>A0AAV6V1K4</accession>
<comment type="caution">
    <text evidence="1">The sequence shown here is derived from an EMBL/GenBank/DDBJ whole genome shotgun (WGS) entry which is preliminary data.</text>
</comment>
<name>A0AAV6V1K4_9ARAC</name>
<dbReference type="EMBL" id="JAFNEN010000178">
    <property type="protein sequence ID" value="KAG8190647.1"/>
    <property type="molecule type" value="Genomic_DNA"/>
</dbReference>
<keyword evidence="2" id="KW-1185">Reference proteome</keyword>
<protein>
    <submittedName>
        <fullName evidence="1">Uncharacterized protein</fullName>
    </submittedName>
</protein>
<evidence type="ECO:0000313" key="1">
    <source>
        <dbReference type="EMBL" id="KAG8190647.1"/>
    </source>
</evidence>
<evidence type="ECO:0000313" key="2">
    <source>
        <dbReference type="Proteomes" id="UP000827092"/>
    </source>
</evidence>
<dbReference type="Proteomes" id="UP000827092">
    <property type="component" value="Unassembled WGS sequence"/>
</dbReference>
<proteinExistence type="predicted"/>
<sequence length="70" mass="8246">MNKKKISRMNLCRLGSHSHRSLGYIRLKVPAQRDESVFYRIALKRVFGNLVDFGRKVQAHRSARMNLYLL</sequence>
<dbReference type="AlphaFoldDB" id="A0AAV6V1K4"/>
<organism evidence="1 2">
    <name type="scientific">Oedothorax gibbosus</name>
    <dbReference type="NCBI Taxonomy" id="931172"/>
    <lineage>
        <taxon>Eukaryota</taxon>
        <taxon>Metazoa</taxon>
        <taxon>Ecdysozoa</taxon>
        <taxon>Arthropoda</taxon>
        <taxon>Chelicerata</taxon>
        <taxon>Arachnida</taxon>
        <taxon>Araneae</taxon>
        <taxon>Araneomorphae</taxon>
        <taxon>Entelegynae</taxon>
        <taxon>Araneoidea</taxon>
        <taxon>Linyphiidae</taxon>
        <taxon>Erigoninae</taxon>
        <taxon>Oedothorax</taxon>
    </lineage>
</organism>
<reference evidence="1 2" key="1">
    <citation type="journal article" date="2022" name="Nat. Ecol. Evol.">
        <title>A masculinizing supergene underlies an exaggerated male reproductive morph in a spider.</title>
        <authorList>
            <person name="Hendrickx F."/>
            <person name="De Corte Z."/>
            <person name="Sonet G."/>
            <person name="Van Belleghem S.M."/>
            <person name="Kostlbacher S."/>
            <person name="Vangestel C."/>
        </authorList>
    </citation>
    <scope>NUCLEOTIDE SEQUENCE [LARGE SCALE GENOMIC DNA]</scope>
    <source>
        <strain evidence="1">W744_W776</strain>
    </source>
</reference>